<name>A0A537JCW9_9BACT</name>
<evidence type="ECO:0000313" key="2">
    <source>
        <dbReference type="EMBL" id="TMI81192.1"/>
    </source>
</evidence>
<keyword evidence="1" id="KW-1133">Transmembrane helix</keyword>
<evidence type="ECO:0008006" key="4">
    <source>
        <dbReference type="Google" id="ProtNLM"/>
    </source>
</evidence>
<dbReference type="AlphaFoldDB" id="A0A537JCW9"/>
<protein>
    <recommendedName>
        <fullName evidence="4">Type II secretion system protein</fullName>
    </recommendedName>
</protein>
<accession>A0A537JCW9</accession>
<sequence>MRHARGSRGLGLMDIVMAVAIGAIAVVLAMTTLTSRPLNLAGDRQDFALNLRVTREWALDRNLHYRLRVLSGTPYQYVIEQGQLIGMSWWSSPTVVRTVTLRQNVAFPAGTQGLAAEFDTRGGFVGTPPLTFTLQDVARGWTKTVTVNAAGMVDQP</sequence>
<dbReference type="Proteomes" id="UP000320048">
    <property type="component" value="Unassembled WGS sequence"/>
</dbReference>
<keyword evidence="1" id="KW-0812">Transmembrane</keyword>
<reference evidence="2 3" key="1">
    <citation type="journal article" date="2019" name="Nat. Microbiol.">
        <title>Mediterranean grassland soil C-N compound turnover is dependent on rainfall and depth, and is mediated by genomically divergent microorganisms.</title>
        <authorList>
            <person name="Diamond S."/>
            <person name="Andeer P.F."/>
            <person name="Li Z."/>
            <person name="Crits-Christoph A."/>
            <person name="Burstein D."/>
            <person name="Anantharaman K."/>
            <person name="Lane K.R."/>
            <person name="Thomas B.C."/>
            <person name="Pan C."/>
            <person name="Northen T.R."/>
            <person name="Banfield J.F."/>
        </authorList>
    </citation>
    <scope>NUCLEOTIDE SEQUENCE [LARGE SCALE GENOMIC DNA]</scope>
    <source>
        <strain evidence="2">NP_7</strain>
    </source>
</reference>
<gene>
    <name evidence="2" type="ORF">E6H04_07350</name>
</gene>
<comment type="caution">
    <text evidence="2">The sequence shown here is derived from an EMBL/GenBank/DDBJ whole genome shotgun (WGS) entry which is preliminary data.</text>
</comment>
<dbReference type="EMBL" id="VBAO01000180">
    <property type="protein sequence ID" value="TMI81192.1"/>
    <property type="molecule type" value="Genomic_DNA"/>
</dbReference>
<keyword evidence="1" id="KW-0472">Membrane</keyword>
<proteinExistence type="predicted"/>
<feature type="transmembrane region" description="Helical" evidence="1">
    <location>
        <begin position="12"/>
        <end position="33"/>
    </location>
</feature>
<evidence type="ECO:0000256" key="1">
    <source>
        <dbReference type="SAM" id="Phobius"/>
    </source>
</evidence>
<evidence type="ECO:0000313" key="3">
    <source>
        <dbReference type="Proteomes" id="UP000320048"/>
    </source>
</evidence>
<organism evidence="2 3">
    <name type="scientific">Candidatus Segetimicrobium genomatis</name>
    <dbReference type="NCBI Taxonomy" id="2569760"/>
    <lineage>
        <taxon>Bacteria</taxon>
        <taxon>Bacillati</taxon>
        <taxon>Candidatus Sysuimicrobiota</taxon>
        <taxon>Candidatus Sysuimicrobiia</taxon>
        <taxon>Candidatus Sysuimicrobiales</taxon>
        <taxon>Candidatus Segetimicrobiaceae</taxon>
        <taxon>Candidatus Segetimicrobium</taxon>
    </lineage>
</organism>